<name>A0ABR5IU54_9ACTN</name>
<protein>
    <recommendedName>
        <fullName evidence="1">Condensation domain-containing protein</fullName>
    </recommendedName>
</protein>
<dbReference type="Pfam" id="PF00668">
    <property type="entry name" value="Condensation"/>
    <property type="match status" value="1"/>
</dbReference>
<sequence>MVQAAWAVVVGQLAGRSDVVFGATVAGRPADLPGMAEMLGLFINTVPVRVVLEPGRTVAETLAGLQAEQSALLDHQHLGLSAIQRLAG</sequence>
<evidence type="ECO:0000259" key="1">
    <source>
        <dbReference type="Pfam" id="PF00668"/>
    </source>
</evidence>
<accession>A0ABR5IU54</accession>
<dbReference type="InterPro" id="IPR001242">
    <property type="entry name" value="Condensation_dom"/>
</dbReference>
<feature type="non-terminal residue" evidence="2">
    <location>
        <position position="88"/>
    </location>
</feature>
<feature type="domain" description="Condensation" evidence="1">
    <location>
        <begin position="2"/>
        <end position="85"/>
    </location>
</feature>
<comment type="caution">
    <text evidence="2">The sequence shown here is derived from an EMBL/GenBank/DDBJ whole genome shotgun (WGS) entry which is preliminary data.</text>
</comment>
<reference evidence="2 3" key="1">
    <citation type="submission" date="2015-07" db="EMBL/GenBank/DDBJ databases">
        <authorList>
            <person name="Ju K.-S."/>
            <person name="Doroghazi J.R."/>
            <person name="Metcalf W.W."/>
        </authorList>
    </citation>
    <scope>NUCLEOTIDE SEQUENCE [LARGE SCALE GENOMIC DNA]</scope>
    <source>
        <strain evidence="2 3">NRRL B-3589</strain>
    </source>
</reference>
<keyword evidence="3" id="KW-1185">Reference proteome</keyword>
<dbReference type="PANTHER" id="PTHR45527:SF1">
    <property type="entry name" value="FATTY ACID SYNTHASE"/>
    <property type="match status" value="1"/>
</dbReference>
<gene>
    <name evidence="2" type="ORF">ADK38_40875</name>
</gene>
<dbReference type="EMBL" id="LGUT01003913">
    <property type="protein sequence ID" value="KOG70283.1"/>
    <property type="molecule type" value="Genomic_DNA"/>
</dbReference>
<dbReference type="Gene3D" id="3.30.559.30">
    <property type="entry name" value="Nonribosomal peptide synthetase, condensation domain"/>
    <property type="match status" value="1"/>
</dbReference>
<dbReference type="PANTHER" id="PTHR45527">
    <property type="entry name" value="NONRIBOSOMAL PEPTIDE SYNTHETASE"/>
    <property type="match status" value="1"/>
</dbReference>
<dbReference type="Proteomes" id="UP000037020">
    <property type="component" value="Unassembled WGS sequence"/>
</dbReference>
<dbReference type="SUPFAM" id="SSF52777">
    <property type="entry name" value="CoA-dependent acyltransferases"/>
    <property type="match status" value="1"/>
</dbReference>
<evidence type="ECO:0000313" key="3">
    <source>
        <dbReference type="Proteomes" id="UP000037020"/>
    </source>
</evidence>
<evidence type="ECO:0000313" key="2">
    <source>
        <dbReference type="EMBL" id="KOG70283.1"/>
    </source>
</evidence>
<organism evidence="2 3">
    <name type="scientific">Streptomyces varsoviensis</name>
    <dbReference type="NCBI Taxonomy" id="67373"/>
    <lineage>
        <taxon>Bacteria</taxon>
        <taxon>Bacillati</taxon>
        <taxon>Actinomycetota</taxon>
        <taxon>Actinomycetes</taxon>
        <taxon>Kitasatosporales</taxon>
        <taxon>Streptomycetaceae</taxon>
        <taxon>Streptomyces</taxon>
    </lineage>
</organism>
<proteinExistence type="predicted"/>